<dbReference type="Proteomes" id="UP000260844">
    <property type="component" value="Unassembled WGS sequence"/>
</dbReference>
<protein>
    <submittedName>
        <fullName evidence="4">Glycosyl transferase family 2</fullName>
    </submittedName>
    <submittedName>
        <fullName evidence="5">Glycosyltransferase family 2 protein</fullName>
    </submittedName>
</protein>
<dbReference type="PANTHER" id="PTHR22916">
    <property type="entry name" value="GLYCOSYLTRANSFERASE"/>
    <property type="match status" value="1"/>
</dbReference>
<dbReference type="CDD" id="cd00761">
    <property type="entry name" value="Glyco_tranf_GTA_type"/>
    <property type="match status" value="1"/>
</dbReference>
<feature type="domain" description="Galactosyltransferase C-terminal" evidence="3">
    <location>
        <begin position="133"/>
        <end position="170"/>
    </location>
</feature>
<dbReference type="EMBL" id="QSPV01000002">
    <property type="protein sequence ID" value="RGJ96545.1"/>
    <property type="molecule type" value="Genomic_DNA"/>
</dbReference>
<organism evidence="4 8">
    <name type="scientific">Bacteroides uniformis</name>
    <dbReference type="NCBI Taxonomy" id="820"/>
    <lineage>
        <taxon>Bacteria</taxon>
        <taxon>Pseudomonadati</taxon>
        <taxon>Bacteroidota</taxon>
        <taxon>Bacteroidia</taxon>
        <taxon>Bacteroidales</taxon>
        <taxon>Bacteroidaceae</taxon>
        <taxon>Bacteroides</taxon>
    </lineage>
</organism>
<dbReference type="Gene3D" id="3.90.550.10">
    <property type="entry name" value="Spore Coat Polysaccharide Biosynthesis Protein SpsA, Chain A"/>
    <property type="match status" value="1"/>
</dbReference>
<proteinExistence type="predicted"/>
<dbReference type="Proteomes" id="UP000260759">
    <property type="component" value="Unassembled WGS sequence"/>
</dbReference>
<accession>A0A174EE67</accession>
<dbReference type="Proteomes" id="UP000284640">
    <property type="component" value="Unassembled WGS sequence"/>
</dbReference>
<dbReference type="InterPro" id="IPR029044">
    <property type="entry name" value="Nucleotide-diphossugar_trans"/>
</dbReference>
<dbReference type="EMBL" id="QSVA01000001">
    <property type="protein sequence ID" value="RGN97596.1"/>
    <property type="molecule type" value="Genomic_DNA"/>
</dbReference>
<reference evidence="4 8" key="1">
    <citation type="submission" date="2015-09" db="EMBL/GenBank/DDBJ databases">
        <authorList>
            <consortium name="Pathogen Informatics"/>
        </authorList>
    </citation>
    <scope>NUCLEOTIDE SEQUENCE [LARGE SCALE GENOMIC DNA]</scope>
    <source>
        <strain evidence="4 8">2789STDY5834847</strain>
    </source>
</reference>
<evidence type="ECO:0000313" key="6">
    <source>
        <dbReference type="EMBL" id="RGN97596.1"/>
    </source>
</evidence>
<evidence type="ECO:0000313" key="11">
    <source>
        <dbReference type="Proteomes" id="UP000284640"/>
    </source>
</evidence>
<dbReference type="PANTHER" id="PTHR22916:SF3">
    <property type="entry name" value="UDP-GLCNAC:BETAGAL BETA-1,3-N-ACETYLGLUCOSAMINYLTRANSFERASE-LIKE PROTEIN 1"/>
    <property type="match status" value="1"/>
</dbReference>
<evidence type="ECO:0000313" key="4">
    <source>
        <dbReference type="EMBL" id="CUO36172.1"/>
    </source>
</evidence>
<keyword evidence="1 4" id="KW-0808">Transferase</keyword>
<dbReference type="EMBL" id="QSKL01000013">
    <property type="protein sequence ID" value="RHE58711.1"/>
    <property type="molecule type" value="Genomic_DNA"/>
</dbReference>
<evidence type="ECO:0000313" key="7">
    <source>
        <dbReference type="EMBL" id="RHE58711.1"/>
    </source>
</evidence>
<dbReference type="SUPFAM" id="SSF53448">
    <property type="entry name" value="Nucleotide-diphospho-sugar transferases"/>
    <property type="match status" value="1"/>
</dbReference>
<dbReference type="Pfam" id="PF00535">
    <property type="entry name" value="Glycos_transf_2"/>
    <property type="match status" value="1"/>
</dbReference>
<dbReference type="AlphaFoldDB" id="A0A174EE67"/>
<dbReference type="Proteomes" id="UP000095614">
    <property type="component" value="Unassembled WGS sequence"/>
</dbReference>
<sequence>MKQISFCITCMNRLKHLQETLEKNILDNFLVDEVEFVVLDYNSQDGLEEWIAQSMMKYIEMGILVYYRTTEPVHYLRSHSRNMVFRLAEGKIVCNLDADNYLGEGFAEFMLKEFQEKKKIFYTSNLCVRDVFGRVCLEKEAFMAVKGYNELLVGYGVEDADLFKRLTCIGHRRHVFIQESFYGALTHEDNERVVEEPLLKKLYALYLDYIDPYSTRILMLYKEHFWGMGALQNNVAMNCNRNNIECDRIEQCMSDKYRFVVKEEWKEGEWCNVDGGILLNGKYLFVDNQKGLCYRDRYFYKVTDVDLIVTVVLLITEALNYSKVKRTLDNNECINSQGFGCGTVFRNFDYANRIILK</sequence>
<dbReference type="InterPro" id="IPR001173">
    <property type="entry name" value="Glyco_trans_2-like"/>
</dbReference>
<dbReference type="RefSeq" id="WP_057097216.1">
    <property type="nucleotide sequence ID" value="NZ_CZAF01000001.1"/>
</dbReference>
<feature type="domain" description="Glycosyltransferase 2-like" evidence="2">
    <location>
        <begin position="5"/>
        <end position="123"/>
    </location>
</feature>
<evidence type="ECO:0000313" key="5">
    <source>
        <dbReference type="EMBL" id="RGJ96545.1"/>
    </source>
</evidence>
<evidence type="ECO:0000313" key="8">
    <source>
        <dbReference type="Proteomes" id="UP000095614"/>
    </source>
</evidence>
<dbReference type="EMBL" id="CZAF01000001">
    <property type="protein sequence ID" value="CUO36172.1"/>
    <property type="molecule type" value="Genomic_DNA"/>
</dbReference>
<evidence type="ECO:0000259" key="3">
    <source>
        <dbReference type="Pfam" id="PF02709"/>
    </source>
</evidence>
<evidence type="ECO:0000313" key="10">
    <source>
        <dbReference type="Proteomes" id="UP000260844"/>
    </source>
</evidence>
<dbReference type="Pfam" id="PF02709">
    <property type="entry name" value="Glyco_transf_7C"/>
    <property type="match status" value="1"/>
</dbReference>
<dbReference type="OrthoDB" id="6717394at2"/>
<dbReference type="GO" id="GO:0016758">
    <property type="term" value="F:hexosyltransferase activity"/>
    <property type="evidence" value="ECO:0007669"/>
    <property type="project" value="UniProtKB-ARBA"/>
</dbReference>
<gene>
    <name evidence="7" type="ORF">DW729_13420</name>
    <name evidence="6" type="ORF">DXB37_01700</name>
    <name evidence="5" type="ORF">DXD40_03610</name>
    <name evidence="4" type="ORF">ERS852462_00176</name>
</gene>
<evidence type="ECO:0000313" key="9">
    <source>
        <dbReference type="Proteomes" id="UP000260759"/>
    </source>
</evidence>
<reference evidence="9 10" key="2">
    <citation type="submission" date="2018-08" db="EMBL/GenBank/DDBJ databases">
        <title>A genome reference for cultivated species of the human gut microbiota.</title>
        <authorList>
            <person name="Zou Y."/>
            <person name="Xue W."/>
            <person name="Luo G."/>
        </authorList>
    </citation>
    <scope>NUCLEOTIDE SEQUENCE [LARGE SCALE GENOMIC DNA]</scope>
    <source>
        <strain evidence="7 11">AM27-46</strain>
        <strain evidence="6 9">OM03-4</strain>
        <strain evidence="5 10">TM04-30</strain>
    </source>
</reference>
<evidence type="ECO:0000259" key="2">
    <source>
        <dbReference type="Pfam" id="PF00535"/>
    </source>
</evidence>
<dbReference type="InterPro" id="IPR027791">
    <property type="entry name" value="Galactosyl_T_C"/>
</dbReference>
<name>A0A174EE67_BACUN</name>
<evidence type="ECO:0000256" key="1">
    <source>
        <dbReference type="ARBA" id="ARBA00022679"/>
    </source>
</evidence>